<keyword evidence="2" id="KW-0472">Membrane</keyword>
<dbReference type="OrthoDB" id="4694890at2759"/>
<accession>A0A9P9BIG0</accession>
<reference evidence="3" key="1">
    <citation type="journal article" date="2021" name="Nat. Commun.">
        <title>Genetic determinants of endophytism in the Arabidopsis root mycobiome.</title>
        <authorList>
            <person name="Mesny F."/>
            <person name="Miyauchi S."/>
            <person name="Thiergart T."/>
            <person name="Pickel B."/>
            <person name="Atanasova L."/>
            <person name="Karlsson M."/>
            <person name="Huettel B."/>
            <person name="Barry K.W."/>
            <person name="Haridas S."/>
            <person name="Chen C."/>
            <person name="Bauer D."/>
            <person name="Andreopoulos W."/>
            <person name="Pangilinan J."/>
            <person name="LaButti K."/>
            <person name="Riley R."/>
            <person name="Lipzen A."/>
            <person name="Clum A."/>
            <person name="Drula E."/>
            <person name="Henrissat B."/>
            <person name="Kohler A."/>
            <person name="Grigoriev I.V."/>
            <person name="Martin F.M."/>
            <person name="Hacquard S."/>
        </authorList>
    </citation>
    <scope>NUCLEOTIDE SEQUENCE</scope>
    <source>
        <strain evidence="3">MPI-CAGE-CH-0230</strain>
    </source>
</reference>
<dbReference type="AlphaFoldDB" id="A0A9P9BIG0"/>
<dbReference type="GeneID" id="70185322"/>
<dbReference type="RefSeq" id="XP_046005292.1">
    <property type="nucleotide sequence ID" value="XM_046155776.1"/>
</dbReference>
<name>A0A9P9BIG0_9PEZI</name>
<evidence type="ECO:0000313" key="4">
    <source>
        <dbReference type="Proteomes" id="UP000756346"/>
    </source>
</evidence>
<organism evidence="3 4">
    <name type="scientific">Microdochium trichocladiopsis</name>
    <dbReference type="NCBI Taxonomy" id="1682393"/>
    <lineage>
        <taxon>Eukaryota</taxon>
        <taxon>Fungi</taxon>
        <taxon>Dikarya</taxon>
        <taxon>Ascomycota</taxon>
        <taxon>Pezizomycotina</taxon>
        <taxon>Sordariomycetes</taxon>
        <taxon>Xylariomycetidae</taxon>
        <taxon>Xylariales</taxon>
        <taxon>Microdochiaceae</taxon>
        <taxon>Microdochium</taxon>
    </lineage>
</organism>
<keyword evidence="2" id="KW-0812">Transmembrane</keyword>
<dbReference type="EMBL" id="JAGTJQ010000013">
    <property type="protein sequence ID" value="KAH7014325.1"/>
    <property type="molecule type" value="Genomic_DNA"/>
</dbReference>
<keyword evidence="2" id="KW-1133">Transmembrane helix</keyword>
<feature type="transmembrane region" description="Helical" evidence="2">
    <location>
        <begin position="44"/>
        <end position="63"/>
    </location>
</feature>
<evidence type="ECO:0000256" key="2">
    <source>
        <dbReference type="SAM" id="Phobius"/>
    </source>
</evidence>
<dbReference type="Proteomes" id="UP000756346">
    <property type="component" value="Unassembled WGS sequence"/>
</dbReference>
<gene>
    <name evidence="3" type="ORF">B0I36DRAFT_338558</name>
</gene>
<evidence type="ECO:0000313" key="3">
    <source>
        <dbReference type="EMBL" id="KAH7014325.1"/>
    </source>
</evidence>
<feature type="transmembrane region" description="Helical" evidence="2">
    <location>
        <begin position="126"/>
        <end position="143"/>
    </location>
</feature>
<comment type="caution">
    <text evidence="3">The sequence shown here is derived from an EMBL/GenBank/DDBJ whole genome shotgun (WGS) entry which is preliminary data.</text>
</comment>
<sequence>MAQHRQPKTAAPAPKDASSVVEPPQVRNTPSAPQSRGARVFNSLLVGVLWISTLSVAGCYLSSKQHTLSTVMQRIADFINDYIGLGDFNDIRIGSFKPSELQIIGTWLAFFWTSIALLVVRKQYSIVYILTPILLSFFLQYLGKFTLEEYFIVVVPFLLSVWELASD</sequence>
<feature type="region of interest" description="Disordered" evidence="1">
    <location>
        <begin position="1"/>
        <end position="35"/>
    </location>
</feature>
<feature type="transmembrane region" description="Helical" evidence="2">
    <location>
        <begin position="101"/>
        <end position="119"/>
    </location>
</feature>
<keyword evidence="4" id="KW-1185">Reference proteome</keyword>
<evidence type="ECO:0000256" key="1">
    <source>
        <dbReference type="SAM" id="MobiDB-lite"/>
    </source>
</evidence>
<protein>
    <submittedName>
        <fullName evidence="3">Uncharacterized protein</fullName>
    </submittedName>
</protein>
<proteinExistence type="predicted"/>